<accession>A0AAU7XDE5</accession>
<proteinExistence type="predicted"/>
<dbReference type="KEGG" id="mflg:ABS361_04710"/>
<organism evidence="1">
    <name type="scientific">Methyloraptor flagellatus</name>
    <dbReference type="NCBI Taxonomy" id="3162530"/>
    <lineage>
        <taxon>Bacteria</taxon>
        <taxon>Pseudomonadati</taxon>
        <taxon>Pseudomonadota</taxon>
        <taxon>Alphaproteobacteria</taxon>
        <taxon>Hyphomicrobiales</taxon>
        <taxon>Ancalomicrobiaceae</taxon>
        <taxon>Methyloraptor</taxon>
    </lineage>
</organism>
<dbReference type="AlphaFoldDB" id="A0AAU7XDE5"/>
<sequence>MSASSISNSSIARIFDQNTISGLVGLSKSEDGGLIAKSDSHVGLARVKSFFSSSVRDENKQIKSDFLNAPGKEFGLNGFDMIALKSEIKADKGTPLTMETAKLAIAHAMKMQENAENLALSLDDSKFDSTQVLGDDVTAYVPEYKGGGLHLTESEQRKVDQIVNEAILSVETDHDFSQTGGVQSRESEDIFSVISRDIEEQEKPSLETMSKENASIDDIQTMWHEHGSISSTMSDILNKLDSENGKHDLSSRVGQYGDEDLHKTAVAREKVVKNETKPTETDNGMSILQELGWDKIARGDKN</sequence>
<name>A0AAU7XDE5_9HYPH</name>
<dbReference type="RefSeq" id="WP_407050679.1">
    <property type="nucleotide sequence ID" value="NZ_CP158568.1"/>
</dbReference>
<gene>
    <name evidence="1" type="ORF">ABS361_04710</name>
</gene>
<evidence type="ECO:0000313" key="1">
    <source>
        <dbReference type="EMBL" id="XBY45584.1"/>
    </source>
</evidence>
<protein>
    <submittedName>
        <fullName evidence="1">Uncharacterized protein</fullName>
    </submittedName>
</protein>
<reference evidence="1" key="1">
    <citation type="submission" date="2024-06" db="EMBL/GenBank/DDBJ databases">
        <title>Methylostella associata gen. nov., sp. nov., a novel Ancalomicrobiaceae-affiliated facultatively methylotrophic bacteria that feed on methanotrophs of the genus Methylococcus.</title>
        <authorList>
            <person name="Saltykova V."/>
            <person name="Danilova O.V."/>
            <person name="Oshkin I.Y."/>
            <person name="Belova S.E."/>
            <person name="Pimenov N.V."/>
            <person name="Dedysh S.N."/>
        </authorList>
    </citation>
    <scope>NUCLEOTIDE SEQUENCE</scope>
    <source>
        <strain evidence="1">S20</strain>
    </source>
</reference>
<dbReference type="EMBL" id="CP158568">
    <property type="protein sequence ID" value="XBY45584.1"/>
    <property type="molecule type" value="Genomic_DNA"/>
</dbReference>